<sequence length="168" mass="19012">MSWARAKLSHWVDDPMSSPLVAFVCLSSTDTSRAWVNNFALVLPRYSQLYYPLHASSNYEPEDRDEFQAAIAKDTVDAARGQAKSLESKITQSNMVEENEIYPVQACAINVQKGHREEGTALEHPRTDAIVGKSLAISTDREFIWISQFAMPAYLGSRNFWNFLPSFF</sequence>
<dbReference type="EMBL" id="KZ824438">
    <property type="protein sequence ID" value="RAL00807.1"/>
    <property type="molecule type" value="Genomic_DNA"/>
</dbReference>
<dbReference type="Proteomes" id="UP000249402">
    <property type="component" value="Unassembled WGS sequence"/>
</dbReference>
<evidence type="ECO:0000313" key="2">
    <source>
        <dbReference type="Proteomes" id="UP000249402"/>
    </source>
</evidence>
<dbReference type="RefSeq" id="XP_025575134.1">
    <property type="nucleotide sequence ID" value="XM_025720889.1"/>
</dbReference>
<proteinExistence type="predicted"/>
<dbReference type="AlphaFoldDB" id="A0A395GYZ6"/>
<reference evidence="1 2" key="1">
    <citation type="submission" date="2018-02" db="EMBL/GenBank/DDBJ databases">
        <title>The genomes of Aspergillus section Nigri reveals drivers in fungal speciation.</title>
        <authorList>
            <consortium name="DOE Joint Genome Institute"/>
            <person name="Vesth T.C."/>
            <person name="Nybo J."/>
            <person name="Theobald S."/>
            <person name="Brandl J."/>
            <person name="Frisvad J.C."/>
            <person name="Nielsen K.F."/>
            <person name="Lyhne E.K."/>
            <person name="Kogle M.E."/>
            <person name="Kuo A."/>
            <person name="Riley R."/>
            <person name="Clum A."/>
            <person name="Nolan M."/>
            <person name="Lipzen A."/>
            <person name="Salamov A."/>
            <person name="Henrissat B."/>
            <person name="Wiebenga A."/>
            <person name="De vries R.P."/>
            <person name="Grigoriev I.V."/>
            <person name="Mortensen U.H."/>
            <person name="Andersen M.R."/>
            <person name="Baker S.E."/>
        </authorList>
    </citation>
    <scope>NUCLEOTIDE SEQUENCE [LARGE SCALE GENOMIC DNA]</scope>
    <source>
        <strain evidence="1 2">CBS 121593</strain>
    </source>
</reference>
<evidence type="ECO:0000313" key="1">
    <source>
        <dbReference type="EMBL" id="RAL00807.1"/>
    </source>
</evidence>
<dbReference type="VEuPathDB" id="FungiDB:BO80DRAFT_434896"/>
<accession>A0A395GYZ6</accession>
<name>A0A395GYZ6_9EURO</name>
<gene>
    <name evidence="1" type="ORF">BO80DRAFT_434896</name>
</gene>
<protein>
    <submittedName>
        <fullName evidence="1">Uncharacterized protein</fullName>
    </submittedName>
</protein>
<organism evidence="1 2">
    <name type="scientific">Aspergillus ibericus CBS 121593</name>
    <dbReference type="NCBI Taxonomy" id="1448316"/>
    <lineage>
        <taxon>Eukaryota</taxon>
        <taxon>Fungi</taxon>
        <taxon>Dikarya</taxon>
        <taxon>Ascomycota</taxon>
        <taxon>Pezizomycotina</taxon>
        <taxon>Eurotiomycetes</taxon>
        <taxon>Eurotiomycetidae</taxon>
        <taxon>Eurotiales</taxon>
        <taxon>Aspergillaceae</taxon>
        <taxon>Aspergillus</taxon>
        <taxon>Aspergillus subgen. Circumdati</taxon>
    </lineage>
</organism>
<dbReference type="GeneID" id="37225754"/>
<keyword evidence="2" id="KW-1185">Reference proteome</keyword>